<feature type="compositionally biased region" description="Polar residues" evidence="3">
    <location>
        <begin position="297"/>
        <end position="312"/>
    </location>
</feature>
<evidence type="ECO:0000256" key="1">
    <source>
        <dbReference type="ARBA" id="ARBA00022614"/>
    </source>
</evidence>
<gene>
    <name evidence="5" type="primary">SLIT1</name>
    <name evidence="5" type="ORF">BLAG_LOCUS16229</name>
</gene>
<dbReference type="Proteomes" id="UP000838412">
    <property type="component" value="Chromosome 3"/>
</dbReference>
<organism evidence="5 6">
    <name type="scientific">Branchiostoma lanceolatum</name>
    <name type="common">Common lancelet</name>
    <name type="synonym">Amphioxus lanceolatum</name>
    <dbReference type="NCBI Taxonomy" id="7740"/>
    <lineage>
        <taxon>Eukaryota</taxon>
        <taxon>Metazoa</taxon>
        <taxon>Chordata</taxon>
        <taxon>Cephalochordata</taxon>
        <taxon>Leptocardii</taxon>
        <taxon>Amphioxiformes</taxon>
        <taxon>Branchiostomatidae</taxon>
        <taxon>Branchiostoma</taxon>
    </lineage>
</organism>
<proteinExistence type="predicted"/>
<dbReference type="InterPro" id="IPR003591">
    <property type="entry name" value="Leu-rich_rpt_typical-subtyp"/>
</dbReference>
<keyword evidence="2" id="KW-0677">Repeat</keyword>
<sequence>MRYKMESATSFFILTLLTTTVGKNLHYTGHNLTHVPIDSITPDAYKVSLSDNKISHLGSFKTTPYIRHLFIANNRVNNLSPQTFRRLGELRVLDLNRNFIVFLRDFVFFDLAALLDLFLSNNLISAISERAFHGLASLEFLELSGNRLSVVPMQAIRLIPSKQLLLVLLMVNNISHIPRDIKSAHPSASYQFQGNPLRCPDGQVSRDDVFNVDIMEKWPIITPYTINTEHNRSFVGKSFLARSGRRHTANKTLVVEDFSAEDSGMYTSEMGMPGSTMSYRFDLLLCLTNRPNEKQEQNTTMSPPFDNISSPDTAAGRRTLTSERANSAARAASFCEADANETETVITDLYGQPTDYAAMSHELTRTASHESVADLGVLCDWSGAATMDCAGSVSGSSVAGEVQSVTLSPSQRDITVMILVIADHNVGTLNTGDTTAVSKIPCGTECSVWLVNCNITTIEVGAFAKLPQVKTLVIWRSDLQTLKHGVFEGMEGLEDLALLENNITCLEAGAFDGLPLLWSLLLVDNQILTIAPGTLRRLQLSWLDVVWEYFRCVIVKLCPIARDNSSQQPLGVRAITACSNWPVGDHDRSDESVISPYAEGRFDDHDSLDESESVISPYAEGRFADHDSLRGTDSSVSSDVVPYGQAALCAAYVKRDRSSYENTSAGNSNVSDQNCYNHLSIPPNLGAAQSSAYQQRSSYENTSAGNTSMSDQNCYQHPSILPNPGAAQSSAYQQRSSYENTSAGNSNMSDQNCYQHPSILPNPGATQSSAYQQRSSYENTSARNSNTSDQNCYQHPSILPNPGATQSSAYQQRSSYENTSAGNTSMSDQNCYKHPSILPSPGATQSSAYQQRSSYENTSAGNTSMSDQNCYKHPSILPNPGATQSSAYQQRSSYENTSAGNTSMSDQNCYQHPSILPNPGATQSSAYQQSDDPIPAAQSYRDSPCYNSAAVAPDVERTLPNTYVQHDPKVKQSSAPQNPP</sequence>
<dbReference type="PANTHER" id="PTHR43564:SF2">
    <property type="entry name" value="BLR6059 PROTEIN"/>
    <property type="match status" value="1"/>
</dbReference>
<dbReference type="OrthoDB" id="10075245at2759"/>
<accession>A0A8J9ZSL1</accession>
<feature type="region of interest" description="Disordered" evidence="3">
    <location>
        <begin position="960"/>
        <end position="980"/>
    </location>
</feature>
<evidence type="ECO:0000256" key="4">
    <source>
        <dbReference type="SAM" id="SignalP"/>
    </source>
</evidence>
<feature type="compositionally biased region" description="Polar residues" evidence="3">
    <location>
        <begin position="739"/>
        <end position="755"/>
    </location>
</feature>
<dbReference type="InterPro" id="IPR032675">
    <property type="entry name" value="LRR_dom_sf"/>
</dbReference>
<feature type="chain" id="PRO_5035482237" evidence="4">
    <location>
        <begin position="23"/>
        <end position="980"/>
    </location>
</feature>
<feature type="compositionally biased region" description="Polar residues" evidence="3">
    <location>
        <begin position="700"/>
        <end position="716"/>
    </location>
</feature>
<feature type="compositionally biased region" description="Polar residues" evidence="3">
    <location>
        <begin position="803"/>
        <end position="830"/>
    </location>
</feature>
<dbReference type="InterPro" id="IPR001611">
    <property type="entry name" value="Leu-rich_rpt"/>
</dbReference>
<evidence type="ECO:0000313" key="5">
    <source>
        <dbReference type="EMBL" id="CAH1258780.1"/>
    </source>
</evidence>
<feature type="compositionally biased region" description="Low complexity" evidence="3">
    <location>
        <begin position="726"/>
        <end position="738"/>
    </location>
</feature>
<dbReference type="EMBL" id="OV696688">
    <property type="protein sequence ID" value="CAH1258780.1"/>
    <property type="molecule type" value="Genomic_DNA"/>
</dbReference>
<dbReference type="Gene3D" id="3.80.10.10">
    <property type="entry name" value="Ribonuclease Inhibitor"/>
    <property type="match status" value="2"/>
</dbReference>
<feature type="compositionally biased region" description="Low complexity" evidence="3">
    <location>
        <begin position="688"/>
        <end position="699"/>
    </location>
</feature>
<feature type="compositionally biased region" description="Polar residues" evidence="3">
    <location>
        <begin position="764"/>
        <end position="794"/>
    </location>
</feature>
<evidence type="ECO:0000256" key="3">
    <source>
        <dbReference type="SAM" id="MobiDB-lite"/>
    </source>
</evidence>
<keyword evidence="1" id="KW-0433">Leucine-rich repeat</keyword>
<dbReference type="SUPFAM" id="SSF52058">
    <property type="entry name" value="L domain-like"/>
    <property type="match status" value="1"/>
</dbReference>
<keyword evidence="6" id="KW-1185">Reference proteome</keyword>
<name>A0A8J9ZSL1_BRALA</name>
<feature type="compositionally biased region" description="Polar residues" evidence="3">
    <location>
        <begin position="842"/>
        <end position="869"/>
    </location>
</feature>
<reference evidence="5" key="1">
    <citation type="submission" date="2022-01" db="EMBL/GenBank/DDBJ databases">
        <authorList>
            <person name="Braso-Vives M."/>
        </authorList>
    </citation>
    <scope>NUCLEOTIDE SEQUENCE</scope>
</reference>
<feature type="region of interest" description="Disordered" evidence="3">
    <location>
        <begin position="294"/>
        <end position="314"/>
    </location>
</feature>
<evidence type="ECO:0000313" key="6">
    <source>
        <dbReference type="Proteomes" id="UP000838412"/>
    </source>
</evidence>
<dbReference type="Pfam" id="PF13855">
    <property type="entry name" value="LRR_8"/>
    <property type="match status" value="2"/>
</dbReference>
<keyword evidence="4" id="KW-0732">Signal</keyword>
<feature type="compositionally biased region" description="Polar residues" evidence="3">
    <location>
        <begin position="920"/>
        <end position="931"/>
    </location>
</feature>
<feature type="signal peptide" evidence="4">
    <location>
        <begin position="1"/>
        <end position="22"/>
    </location>
</feature>
<feature type="compositionally biased region" description="Polar residues" evidence="3">
    <location>
        <begin position="881"/>
        <end position="911"/>
    </location>
</feature>
<protein>
    <submittedName>
        <fullName evidence="5">SLIT1 protein</fullName>
    </submittedName>
</protein>
<dbReference type="PANTHER" id="PTHR43564">
    <property type="entry name" value="KYNURENINE FORMAMIDASE-LIKE PROTEIN"/>
    <property type="match status" value="1"/>
</dbReference>
<dbReference type="AlphaFoldDB" id="A0A8J9ZSL1"/>
<dbReference type="SMART" id="SM00369">
    <property type="entry name" value="LRR_TYP"/>
    <property type="match status" value="6"/>
</dbReference>
<feature type="region of interest" description="Disordered" evidence="3">
    <location>
        <begin position="688"/>
        <end position="944"/>
    </location>
</feature>
<feature type="compositionally biased region" description="Polar residues" evidence="3">
    <location>
        <begin position="971"/>
        <end position="980"/>
    </location>
</feature>
<evidence type="ECO:0000256" key="2">
    <source>
        <dbReference type="ARBA" id="ARBA00022737"/>
    </source>
</evidence>